<name>A0ABD3M9W3_9STRA</name>
<keyword evidence="3" id="KW-1185">Reference proteome</keyword>
<feature type="chain" id="PRO_5044879468" evidence="1">
    <location>
        <begin position="19"/>
        <end position="357"/>
    </location>
</feature>
<comment type="caution">
    <text evidence="2">The sequence shown here is derived from an EMBL/GenBank/DDBJ whole genome shotgun (WGS) entry which is preliminary data.</text>
</comment>
<sequence>MIFPTLLLLNAVASFTETAAFFAPASTVVGRPRNGSMHMIQQNGEEKDAITAITIGQHERRDFLLQSLGVGSAIASTSFIPFPSIARADDDYNIYKRGGEGGDLTSQLFNPDGSLRDPNSVVSAQENAVDLIISIPTNDSMDKTDGVNIIMSTDAVNPTSTANASANIKASYKLPLKWNTDASSTIPLYYDSSEGKNGKSCNRITVYSITTPPNIPLDMTVLEKASKVGVAKSLFMDQIPNSYFDQGVLKADLISGRTVRKPIQSIDDKGELDEQIYYEFDLAFAPLKCDDFMEGNKENLGLGFCPYDNIFLVSATVVNNSDRGTLMCCVVECNKDEWKMANSDLKRVRSSFILERT</sequence>
<reference evidence="2 3" key="1">
    <citation type="submission" date="2024-10" db="EMBL/GenBank/DDBJ databases">
        <title>Updated reference genomes for cyclostephanoid diatoms.</title>
        <authorList>
            <person name="Roberts W.R."/>
            <person name="Alverson A.J."/>
        </authorList>
    </citation>
    <scope>NUCLEOTIDE SEQUENCE [LARGE SCALE GENOMIC DNA]</scope>
    <source>
        <strain evidence="2 3">AJA232-27</strain>
    </source>
</reference>
<dbReference type="EMBL" id="JALLBG020000268">
    <property type="protein sequence ID" value="KAL3757320.1"/>
    <property type="molecule type" value="Genomic_DNA"/>
</dbReference>
<feature type="signal peptide" evidence="1">
    <location>
        <begin position="1"/>
        <end position="18"/>
    </location>
</feature>
<accession>A0ABD3M9W3</accession>
<gene>
    <name evidence="2" type="ORF">ACHAWU_008481</name>
</gene>
<proteinExistence type="predicted"/>
<protein>
    <submittedName>
        <fullName evidence="2">Uncharacterized protein</fullName>
    </submittedName>
</protein>
<evidence type="ECO:0000313" key="3">
    <source>
        <dbReference type="Proteomes" id="UP001530293"/>
    </source>
</evidence>
<evidence type="ECO:0000313" key="2">
    <source>
        <dbReference type="EMBL" id="KAL3757320.1"/>
    </source>
</evidence>
<evidence type="ECO:0000256" key="1">
    <source>
        <dbReference type="SAM" id="SignalP"/>
    </source>
</evidence>
<keyword evidence="1" id="KW-0732">Signal</keyword>
<dbReference type="AlphaFoldDB" id="A0ABD3M9W3"/>
<organism evidence="2 3">
    <name type="scientific">Discostella pseudostelligera</name>
    <dbReference type="NCBI Taxonomy" id="259834"/>
    <lineage>
        <taxon>Eukaryota</taxon>
        <taxon>Sar</taxon>
        <taxon>Stramenopiles</taxon>
        <taxon>Ochrophyta</taxon>
        <taxon>Bacillariophyta</taxon>
        <taxon>Coscinodiscophyceae</taxon>
        <taxon>Thalassiosirophycidae</taxon>
        <taxon>Stephanodiscales</taxon>
        <taxon>Stephanodiscaceae</taxon>
        <taxon>Discostella</taxon>
    </lineage>
</organism>
<dbReference type="Proteomes" id="UP001530293">
    <property type="component" value="Unassembled WGS sequence"/>
</dbReference>